<accession>A0AAV6VB41</accession>
<evidence type="ECO:0000313" key="3">
    <source>
        <dbReference type="Proteomes" id="UP000827092"/>
    </source>
</evidence>
<evidence type="ECO:0000313" key="2">
    <source>
        <dbReference type="EMBL" id="KAG8193268.1"/>
    </source>
</evidence>
<feature type="signal peptide" evidence="1">
    <location>
        <begin position="1"/>
        <end position="22"/>
    </location>
</feature>
<gene>
    <name evidence="2" type="ORF">JTE90_027012</name>
</gene>
<feature type="chain" id="PRO_5043563380" evidence="1">
    <location>
        <begin position="23"/>
        <end position="399"/>
    </location>
</feature>
<protein>
    <submittedName>
        <fullName evidence="2">Uncharacterized protein</fullName>
    </submittedName>
</protein>
<sequence>MSVHRIVIAAFIAMCLVSQSKCFTDDMINKEVSPKSQDVDVIKYPQAHTIEIEQLVRQLKKAGVDIALVIRERLQAVFPTVYDQIETLTVPEVQAFLPVYHKLVLPRIQKLGVYSIRLGNRIFEKVYQSWELSNSTHITVVPFDDIIDEVLRDIEHFSRTIMPYSQITKRSKRSLPFISSFMGFIKPIFKSVATSIARSIDGHDNTVCSQLLLPIVFDMIDDPVTFHDLQKLFWSTKSVVSPILYEMMRNQHVQKGYHPYGSAASYYIPQRTIDSALQRLHYETKPIIMKILERHLPMILRRVSQNVKLIVRTLEQIEARSGPKVKVLKLQVTSFVLRHGDLFGALGTRYINSRTLISMKKDLLPIKTTLLEIFMDYMSHQPNGWGNLLAHSISVLNRF</sequence>
<comment type="caution">
    <text evidence="2">The sequence shown here is derived from an EMBL/GenBank/DDBJ whole genome shotgun (WGS) entry which is preliminary data.</text>
</comment>
<dbReference type="Proteomes" id="UP000827092">
    <property type="component" value="Unassembled WGS sequence"/>
</dbReference>
<organism evidence="2 3">
    <name type="scientific">Oedothorax gibbosus</name>
    <dbReference type="NCBI Taxonomy" id="931172"/>
    <lineage>
        <taxon>Eukaryota</taxon>
        <taxon>Metazoa</taxon>
        <taxon>Ecdysozoa</taxon>
        <taxon>Arthropoda</taxon>
        <taxon>Chelicerata</taxon>
        <taxon>Arachnida</taxon>
        <taxon>Araneae</taxon>
        <taxon>Araneomorphae</taxon>
        <taxon>Entelegynae</taxon>
        <taxon>Araneoidea</taxon>
        <taxon>Linyphiidae</taxon>
        <taxon>Erigoninae</taxon>
        <taxon>Oedothorax</taxon>
    </lineage>
</organism>
<proteinExistence type="predicted"/>
<dbReference type="AlphaFoldDB" id="A0AAV6VB41"/>
<keyword evidence="1" id="KW-0732">Signal</keyword>
<name>A0AAV6VB41_9ARAC</name>
<dbReference type="EMBL" id="JAFNEN010000126">
    <property type="protein sequence ID" value="KAG8193268.1"/>
    <property type="molecule type" value="Genomic_DNA"/>
</dbReference>
<evidence type="ECO:0000256" key="1">
    <source>
        <dbReference type="SAM" id="SignalP"/>
    </source>
</evidence>
<keyword evidence="3" id="KW-1185">Reference proteome</keyword>
<reference evidence="2 3" key="1">
    <citation type="journal article" date="2022" name="Nat. Ecol. Evol.">
        <title>A masculinizing supergene underlies an exaggerated male reproductive morph in a spider.</title>
        <authorList>
            <person name="Hendrickx F."/>
            <person name="De Corte Z."/>
            <person name="Sonet G."/>
            <person name="Van Belleghem S.M."/>
            <person name="Kostlbacher S."/>
            <person name="Vangestel C."/>
        </authorList>
    </citation>
    <scope>NUCLEOTIDE SEQUENCE [LARGE SCALE GENOMIC DNA]</scope>
    <source>
        <strain evidence="2">W744_W776</strain>
    </source>
</reference>